<evidence type="ECO:0000313" key="1">
    <source>
        <dbReference type="EMBL" id="KAF9470254.1"/>
    </source>
</evidence>
<evidence type="ECO:0000313" key="2">
    <source>
        <dbReference type="Proteomes" id="UP000807469"/>
    </source>
</evidence>
<sequence length="220" mass="24238">MSEAAVTRLAMGRLRWQHWWMNGKTLHGATSSYVAPCKVSPCGGDQLRWRGRDRWESGGAHRQRAPQPAALFFRRAVAEGGHGQSREAGDAARRKELHNVGILCSTERAATHSELFARCHFLMTWHRAKSSLCSGDQAEWRDNGRNDGGMRGLRVAMSKYGAMGKDGHDSRGVEYRGVREVARAYKFVGGKAGVGAGSAGVDAAGGRRWLKFKLNDQQSR</sequence>
<protein>
    <submittedName>
        <fullName evidence="1">Uncharacterized protein</fullName>
    </submittedName>
</protein>
<dbReference type="Proteomes" id="UP000807469">
    <property type="component" value="Unassembled WGS sequence"/>
</dbReference>
<organism evidence="1 2">
    <name type="scientific">Pholiota conissans</name>
    <dbReference type="NCBI Taxonomy" id="109636"/>
    <lineage>
        <taxon>Eukaryota</taxon>
        <taxon>Fungi</taxon>
        <taxon>Dikarya</taxon>
        <taxon>Basidiomycota</taxon>
        <taxon>Agaricomycotina</taxon>
        <taxon>Agaricomycetes</taxon>
        <taxon>Agaricomycetidae</taxon>
        <taxon>Agaricales</taxon>
        <taxon>Agaricineae</taxon>
        <taxon>Strophariaceae</taxon>
        <taxon>Pholiota</taxon>
    </lineage>
</organism>
<name>A0A9P5YJ47_9AGAR</name>
<keyword evidence="2" id="KW-1185">Reference proteome</keyword>
<gene>
    <name evidence="1" type="ORF">BDN70DRAFT_902257</name>
</gene>
<reference evidence="1" key="1">
    <citation type="submission" date="2020-11" db="EMBL/GenBank/DDBJ databases">
        <authorList>
            <consortium name="DOE Joint Genome Institute"/>
            <person name="Ahrendt S."/>
            <person name="Riley R."/>
            <person name="Andreopoulos W."/>
            <person name="Labutti K."/>
            <person name="Pangilinan J."/>
            <person name="Ruiz-Duenas F.J."/>
            <person name="Barrasa J.M."/>
            <person name="Sanchez-Garcia M."/>
            <person name="Camarero S."/>
            <person name="Miyauchi S."/>
            <person name="Serrano A."/>
            <person name="Linde D."/>
            <person name="Babiker R."/>
            <person name="Drula E."/>
            <person name="Ayuso-Fernandez I."/>
            <person name="Pacheco R."/>
            <person name="Padilla G."/>
            <person name="Ferreira P."/>
            <person name="Barriuso J."/>
            <person name="Kellner H."/>
            <person name="Castanera R."/>
            <person name="Alfaro M."/>
            <person name="Ramirez L."/>
            <person name="Pisabarro A.G."/>
            <person name="Kuo A."/>
            <person name="Tritt A."/>
            <person name="Lipzen A."/>
            <person name="He G."/>
            <person name="Yan M."/>
            <person name="Ng V."/>
            <person name="Cullen D."/>
            <person name="Martin F."/>
            <person name="Rosso M.-N."/>
            <person name="Henrissat B."/>
            <person name="Hibbett D."/>
            <person name="Martinez A.T."/>
            <person name="Grigoriev I.V."/>
        </authorList>
    </citation>
    <scope>NUCLEOTIDE SEQUENCE</scope>
    <source>
        <strain evidence="1">CIRM-BRFM 674</strain>
    </source>
</reference>
<accession>A0A9P5YJ47</accession>
<comment type="caution">
    <text evidence="1">The sequence shown here is derived from an EMBL/GenBank/DDBJ whole genome shotgun (WGS) entry which is preliminary data.</text>
</comment>
<dbReference type="AlphaFoldDB" id="A0A9P5YJ47"/>
<dbReference type="EMBL" id="MU156124">
    <property type="protein sequence ID" value="KAF9470254.1"/>
    <property type="molecule type" value="Genomic_DNA"/>
</dbReference>
<proteinExistence type="predicted"/>